<evidence type="ECO:0000313" key="3">
    <source>
        <dbReference type="Proteomes" id="UP000198788"/>
    </source>
</evidence>
<feature type="transmembrane region" description="Helical" evidence="1">
    <location>
        <begin position="93"/>
        <end position="116"/>
    </location>
</feature>
<feature type="transmembrane region" description="Helical" evidence="1">
    <location>
        <begin position="128"/>
        <end position="150"/>
    </location>
</feature>
<evidence type="ECO:0008006" key="4">
    <source>
        <dbReference type="Google" id="ProtNLM"/>
    </source>
</evidence>
<keyword evidence="1" id="KW-0472">Membrane</keyword>
<evidence type="ECO:0000313" key="2">
    <source>
        <dbReference type="EMBL" id="SFS78224.1"/>
    </source>
</evidence>
<keyword evidence="1" id="KW-0812">Transmembrane</keyword>
<evidence type="ECO:0000256" key="1">
    <source>
        <dbReference type="SAM" id="Phobius"/>
    </source>
</evidence>
<gene>
    <name evidence="2" type="ORF">SAMN05192570_2588</name>
</gene>
<dbReference type="STRING" id="871741.SAMN05192570_2588"/>
<feature type="transmembrane region" description="Helical" evidence="1">
    <location>
        <begin position="12"/>
        <end position="31"/>
    </location>
</feature>
<dbReference type="RefSeq" id="WP_092311411.1">
    <property type="nucleotide sequence ID" value="NZ_FOZV01000005.1"/>
</dbReference>
<dbReference type="OrthoDB" id="118190at2"/>
<dbReference type="EMBL" id="FOZV01000005">
    <property type="protein sequence ID" value="SFS78224.1"/>
    <property type="molecule type" value="Genomic_DNA"/>
</dbReference>
<feature type="transmembrane region" description="Helical" evidence="1">
    <location>
        <begin position="57"/>
        <end position="81"/>
    </location>
</feature>
<sequence>MARRSTSTARAVLLAGLAAGAVDILAAFVIYRPASPARILQSVASGLQGTAAFEGGLASAAIGLAAHFLISIGFAGLYLAAAGPAPVLLRRPLVSGLTFGLFVYGVMNAVVVPLSLAPDRPGPPPEMIGLGLLAHALFGLALAFTAARLAPRR</sequence>
<protein>
    <recommendedName>
        <fullName evidence="4">DUF1440 domain-containing protein</fullName>
    </recommendedName>
</protein>
<keyword evidence="3" id="KW-1185">Reference proteome</keyword>
<dbReference type="Proteomes" id="UP000198788">
    <property type="component" value="Unassembled WGS sequence"/>
</dbReference>
<reference evidence="3" key="1">
    <citation type="submission" date="2016-10" db="EMBL/GenBank/DDBJ databases">
        <authorList>
            <person name="Varghese N."/>
            <person name="Submissions S."/>
        </authorList>
    </citation>
    <scope>NUCLEOTIDE SEQUENCE [LARGE SCALE GENOMIC DNA]</scope>
    <source>
        <strain evidence="3">CGMCC 1.10683</strain>
    </source>
</reference>
<proteinExistence type="predicted"/>
<keyword evidence="1" id="KW-1133">Transmembrane helix</keyword>
<organism evidence="2 3">
    <name type="scientific">Brevundimonas viscosa</name>
    <dbReference type="NCBI Taxonomy" id="871741"/>
    <lineage>
        <taxon>Bacteria</taxon>
        <taxon>Pseudomonadati</taxon>
        <taxon>Pseudomonadota</taxon>
        <taxon>Alphaproteobacteria</taxon>
        <taxon>Caulobacterales</taxon>
        <taxon>Caulobacteraceae</taxon>
        <taxon>Brevundimonas</taxon>
    </lineage>
</organism>
<name>A0A1I6SMW7_9CAUL</name>
<accession>A0A1I6SMW7</accession>
<dbReference type="AlphaFoldDB" id="A0A1I6SMW7"/>